<reference evidence="1 2" key="1">
    <citation type="submission" date="2018-09" db="EMBL/GenBank/DDBJ databases">
        <title>YIM 75000 draft genome.</title>
        <authorList>
            <person name="Tang S."/>
            <person name="Feng Y."/>
        </authorList>
    </citation>
    <scope>NUCLEOTIDE SEQUENCE [LARGE SCALE GENOMIC DNA]</scope>
    <source>
        <strain evidence="1 2">YIM 75000</strain>
    </source>
</reference>
<dbReference type="EMBL" id="QZEZ01000006">
    <property type="protein sequence ID" value="RJK94935.1"/>
    <property type="molecule type" value="Genomic_DNA"/>
</dbReference>
<organism evidence="1 2">
    <name type="scientific">Vallicoccus soli</name>
    <dbReference type="NCBI Taxonomy" id="2339232"/>
    <lineage>
        <taxon>Bacteria</taxon>
        <taxon>Bacillati</taxon>
        <taxon>Actinomycetota</taxon>
        <taxon>Actinomycetes</taxon>
        <taxon>Motilibacterales</taxon>
        <taxon>Vallicoccaceae</taxon>
        <taxon>Vallicoccus</taxon>
    </lineage>
</organism>
<name>A0A3A3YTZ8_9ACTN</name>
<evidence type="ECO:0000313" key="1">
    <source>
        <dbReference type="EMBL" id="RJK94935.1"/>
    </source>
</evidence>
<accession>A0A3A3YTZ8</accession>
<keyword evidence="2" id="KW-1185">Reference proteome</keyword>
<proteinExistence type="predicted"/>
<dbReference type="AlphaFoldDB" id="A0A3A3YTZ8"/>
<evidence type="ECO:0000313" key="2">
    <source>
        <dbReference type="Proteomes" id="UP000265614"/>
    </source>
</evidence>
<sequence>MVTGLGFQSSGDAARWNTLALVRTDRAGNAAVAVRPSRTTYYRTAVGRTATTNAASSRVLRLTVYPALAPYRNCDGLNSHYPHGVGTPGAKDRTSGTPVTTYLPSAAAYALNDGGVGQRDLDRDDDGIACEKR</sequence>
<dbReference type="OrthoDB" id="2735480at2"/>
<dbReference type="Proteomes" id="UP000265614">
    <property type="component" value="Unassembled WGS sequence"/>
</dbReference>
<gene>
    <name evidence="1" type="ORF">D5H78_13135</name>
</gene>
<comment type="caution">
    <text evidence="1">The sequence shown here is derived from an EMBL/GenBank/DDBJ whole genome shotgun (WGS) entry which is preliminary data.</text>
</comment>
<protein>
    <submittedName>
        <fullName evidence="1">Uncharacterized protein</fullName>
    </submittedName>
</protein>